<evidence type="ECO:0000313" key="3">
    <source>
        <dbReference type="Proteomes" id="UP000754750"/>
    </source>
</evidence>
<dbReference type="Pfam" id="PF08241">
    <property type="entry name" value="Methyltransf_11"/>
    <property type="match status" value="1"/>
</dbReference>
<feature type="domain" description="Methyltransferase type 11" evidence="1">
    <location>
        <begin position="4"/>
        <end position="65"/>
    </location>
</feature>
<protein>
    <submittedName>
        <fullName evidence="2">Methyltransferase domain-containing protein</fullName>
    </submittedName>
</protein>
<proteinExistence type="predicted"/>
<organism evidence="2 3">
    <name type="scientific">Faecalispora sporosphaeroides</name>
    <dbReference type="NCBI Taxonomy" id="1549"/>
    <lineage>
        <taxon>Bacteria</taxon>
        <taxon>Bacillati</taxon>
        <taxon>Bacillota</taxon>
        <taxon>Clostridia</taxon>
        <taxon>Eubacteriales</taxon>
        <taxon>Oscillospiraceae</taxon>
        <taxon>Faecalispora</taxon>
    </lineage>
</organism>
<gene>
    <name evidence="2" type="ORF">E7512_12270</name>
</gene>
<dbReference type="SUPFAM" id="SSF53335">
    <property type="entry name" value="S-adenosyl-L-methionine-dependent methyltransferases"/>
    <property type="match status" value="1"/>
</dbReference>
<dbReference type="Proteomes" id="UP000754750">
    <property type="component" value="Unassembled WGS sequence"/>
</dbReference>
<keyword evidence="2" id="KW-0489">Methyltransferase</keyword>
<evidence type="ECO:0000259" key="1">
    <source>
        <dbReference type="Pfam" id="PF08241"/>
    </source>
</evidence>
<name>A0A928Q5Y7_9FIRM</name>
<dbReference type="InterPro" id="IPR029063">
    <property type="entry name" value="SAM-dependent_MTases_sf"/>
</dbReference>
<evidence type="ECO:0000313" key="2">
    <source>
        <dbReference type="EMBL" id="MBE6834332.1"/>
    </source>
</evidence>
<dbReference type="GO" id="GO:0032259">
    <property type="term" value="P:methylation"/>
    <property type="evidence" value="ECO:0007669"/>
    <property type="project" value="UniProtKB-KW"/>
</dbReference>
<sequence length="70" mass="7971">MTNSKVYAVEIFPELLELLQSRQSERNARNVIVENNVKNVPDSSCDTALLCTVFTSWKSPVKCWSKFGTF</sequence>
<keyword evidence="2" id="KW-0808">Transferase</keyword>
<dbReference type="AlphaFoldDB" id="A0A928Q5Y7"/>
<accession>A0A928Q5Y7</accession>
<dbReference type="InterPro" id="IPR013216">
    <property type="entry name" value="Methyltransf_11"/>
</dbReference>
<reference evidence="2" key="1">
    <citation type="submission" date="2019-04" db="EMBL/GenBank/DDBJ databases">
        <title>Evolution of Biomass-Degrading Anaerobic Consortia Revealed by Metagenomics.</title>
        <authorList>
            <person name="Peng X."/>
        </authorList>
    </citation>
    <scope>NUCLEOTIDE SEQUENCE</scope>
    <source>
        <strain evidence="2">SIG551</strain>
    </source>
</reference>
<comment type="caution">
    <text evidence="2">The sequence shown here is derived from an EMBL/GenBank/DDBJ whole genome shotgun (WGS) entry which is preliminary data.</text>
</comment>
<dbReference type="EMBL" id="SVNY01000006">
    <property type="protein sequence ID" value="MBE6834332.1"/>
    <property type="molecule type" value="Genomic_DNA"/>
</dbReference>
<dbReference type="Gene3D" id="3.40.50.150">
    <property type="entry name" value="Vaccinia Virus protein VP39"/>
    <property type="match status" value="1"/>
</dbReference>
<dbReference type="GO" id="GO:0008757">
    <property type="term" value="F:S-adenosylmethionine-dependent methyltransferase activity"/>
    <property type="evidence" value="ECO:0007669"/>
    <property type="project" value="InterPro"/>
</dbReference>